<dbReference type="Proteomes" id="UP000199259">
    <property type="component" value="Unassembled WGS sequence"/>
</dbReference>
<dbReference type="Pfam" id="PF01590">
    <property type="entry name" value="GAF"/>
    <property type="match status" value="1"/>
</dbReference>
<dbReference type="InterPro" id="IPR005467">
    <property type="entry name" value="His_kinase_dom"/>
</dbReference>
<dbReference type="Pfam" id="PF02518">
    <property type="entry name" value="HATPase_c"/>
    <property type="match status" value="1"/>
</dbReference>
<dbReference type="InterPro" id="IPR036890">
    <property type="entry name" value="HATPase_C_sf"/>
</dbReference>
<evidence type="ECO:0000313" key="9">
    <source>
        <dbReference type="EMBL" id="SDF30794.1"/>
    </source>
</evidence>
<dbReference type="OrthoDB" id="8127at2157"/>
<dbReference type="InterPro" id="IPR029016">
    <property type="entry name" value="GAF-like_dom_sf"/>
</dbReference>
<dbReference type="EC" id="2.7.13.3" evidence="2"/>
<dbReference type="InterPro" id="IPR052162">
    <property type="entry name" value="Sensor_kinase/Photoreceptor"/>
</dbReference>
<evidence type="ECO:0000256" key="2">
    <source>
        <dbReference type="ARBA" id="ARBA00012438"/>
    </source>
</evidence>
<dbReference type="AlphaFoldDB" id="A0A7Z7FBP2"/>
<dbReference type="SUPFAM" id="SSF55785">
    <property type="entry name" value="PYP-like sensor domain (PAS domain)"/>
    <property type="match status" value="2"/>
</dbReference>
<comment type="catalytic activity">
    <reaction evidence="1">
        <text>ATP + protein L-histidine = ADP + protein N-phospho-L-histidine.</text>
        <dbReference type="EC" id="2.7.13.3"/>
    </reaction>
</comment>
<gene>
    <name evidence="9" type="ORF">SAMN04488589_0299</name>
</gene>
<keyword evidence="4" id="KW-0808">Transferase</keyword>
<dbReference type="InterPro" id="IPR036097">
    <property type="entry name" value="HisK_dim/P_sf"/>
</dbReference>
<name>A0A7Z7FBP2_9EURY</name>
<evidence type="ECO:0000259" key="6">
    <source>
        <dbReference type="PROSITE" id="PS50109"/>
    </source>
</evidence>
<evidence type="ECO:0000259" key="7">
    <source>
        <dbReference type="PROSITE" id="PS50112"/>
    </source>
</evidence>
<dbReference type="PANTHER" id="PTHR43304">
    <property type="entry name" value="PHYTOCHROME-LIKE PROTEIN CPH1"/>
    <property type="match status" value="1"/>
</dbReference>
<dbReference type="RefSeq" id="WP_091708073.1">
    <property type="nucleotide sequence ID" value="NZ_FNCA01000001.1"/>
</dbReference>
<dbReference type="Gene3D" id="3.30.565.10">
    <property type="entry name" value="Histidine kinase-like ATPase, C-terminal domain"/>
    <property type="match status" value="1"/>
</dbReference>
<dbReference type="PRINTS" id="PR00344">
    <property type="entry name" value="BCTRLSENSOR"/>
</dbReference>
<evidence type="ECO:0000259" key="8">
    <source>
        <dbReference type="PROSITE" id="PS50113"/>
    </source>
</evidence>
<dbReference type="Pfam" id="PF13426">
    <property type="entry name" value="PAS_9"/>
    <property type="match status" value="2"/>
</dbReference>
<reference evidence="9 10" key="1">
    <citation type="submission" date="2016-10" db="EMBL/GenBank/DDBJ databases">
        <authorList>
            <person name="Varghese N."/>
            <person name="Submissions S."/>
        </authorList>
    </citation>
    <scope>NUCLEOTIDE SEQUENCE [LARGE SCALE GENOMIC DNA]</scope>
    <source>
        <strain evidence="9 10">PL 12/M</strain>
    </source>
</reference>
<sequence length="678" mass="76632">MSGSSENIHDPFPQLMLQNIDQDLFTRLNIGVIYLDEHNRVFCSNKAVGDLTGFTAEDILNLSHTELCCDTFNDYTSLSDFFLSSQPLDKSGKSCKFHIADKQGNIRYLLCDMFPFPDVYQIKGGKICIIRADTTPNTNENQKSFDKYKIENMYLREKVLSKLGEKALSCTNINLLMDYALKIAAETLNAKYSLIMELLQDGKFLLRYGYGFSEWCVGSALVDKDLGSPAGYTAFTGRPLVVVDMRTEDRFLIPRFLHEHNVVSSVTVIIGDRKDMYGVLCVHTDRQRKFTEHDINFLQSVANILAESIKLRDSFKSLELYRNLINQSNDLIMVLNAVTKKFIYVNDKVFHDLGYTEAEVLEQDVFDPGCFITGHDMQELIGQVAEKGSLVVESELLRKDGSLLSAEISLAFVENEGTTYIVLIGRDISERRILEHAIRERARQLEYSNELKDMFADVTSHDLIGSISLIEGFAGYLEEMETDEEKKHLLGHVVSSTAKLKKTIDSATVFARLNCASDMNIEELDLRLIYYSALERMLSKVSPKNINVELDSPRQCNALVNPIIEEVFYNLLSNAIKYSPEGATIMVNIEMMNVDPQDRKWKVSISDEGPGISDKDKKKIFDRFRRADTSHVSGHGLGLAIVRMALKCHGEDIHVEDSYTGVGTTFWFTVSAADRTES</sequence>
<accession>A0A7Z7FBP2</accession>
<dbReference type="SUPFAM" id="SSF55781">
    <property type="entry name" value="GAF domain-like"/>
    <property type="match status" value="1"/>
</dbReference>
<protein>
    <recommendedName>
        <fullName evidence="2">histidine kinase</fullName>
        <ecNumber evidence="2">2.7.13.3</ecNumber>
    </recommendedName>
</protein>
<dbReference type="SUPFAM" id="SSF47384">
    <property type="entry name" value="Homodimeric domain of signal transducing histidine kinase"/>
    <property type="match status" value="1"/>
</dbReference>
<dbReference type="PROSITE" id="PS50109">
    <property type="entry name" value="HIS_KIN"/>
    <property type="match status" value="1"/>
</dbReference>
<dbReference type="Gene3D" id="1.10.287.130">
    <property type="match status" value="1"/>
</dbReference>
<dbReference type="Gene3D" id="3.30.450.40">
    <property type="match status" value="1"/>
</dbReference>
<keyword evidence="5" id="KW-0418">Kinase</keyword>
<dbReference type="PROSITE" id="PS50113">
    <property type="entry name" value="PAC"/>
    <property type="match status" value="1"/>
</dbReference>
<evidence type="ECO:0000256" key="5">
    <source>
        <dbReference type="ARBA" id="ARBA00022777"/>
    </source>
</evidence>
<dbReference type="InterPro" id="IPR003018">
    <property type="entry name" value="GAF"/>
</dbReference>
<dbReference type="PROSITE" id="PS50112">
    <property type="entry name" value="PAS"/>
    <property type="match status" value="1"/>
</dbReference>
<dbReference type="NCBIfam" id="TIGR00229">
    <property type="entry name" value="sensory_box"/>
    <property type="match status" value="1"/>
</dbReference>
<evidence type="ECO:0000256" key="4">
    <source>
        <dbReference type="ARBA" id="ARBA00022679"/>
    </source>
</evidence>
<dbReference type="EMBL" id="FNCA01000001">
    <property type="protein sequence ID" value="SDF30794.1"/>
    <property type="molecule type" value="Genomic_DNA"/>
</dbReference>
<dbReference type="PANTHER" id="PTHR43304:SF1">
    <property type="entry name" value="PAC DOMAIN-CONTAINING PROTEIN"/>
    <property type="match status" value="1"/>
</dbReference>
<evidence type="ECO:0000256" key="1">
    <source>
        <dbReference type="ARBA" id="ARBA00000085"/>
    </source>
</evidence>
<dbReference type="CDD" id="cd00130">
    <property type="entry name" value="PAS"/>
    <property type="match status" value="1"/>
</dbReference>
<organism evidence="9 10">
    <name type="scientific">Methanolobus vulcani</name>
    <dbReference type="NCBI Taxonomy" id="38026"/>
    <lineage>
        <taxon>Archaea</taxon>
        <taxon>Methanobacteriati</taxon>
        <taxon>Methanobacteriota</taxon>
        <taxon>Stenosarchaea group</taxon>
        <taxon>Methanomicrobia</taxon>
        <taxon>Methanosarcinales</taxon>
        <taxon>Methanosarcinaceae</taxon>
        <taxon>Methanolobus</taxon>
    </lineage>
</organism>
<evidence type="ECO:0000256" key="3">
    <source>
        <dbReference type="ARBA" id="ARBA00022553"/>
    </source>
</evidence>
<keyword evidence="10" id="KW-1185">Reference proteome</keyword>
<dbReference type="InterPro" id="IPR000700">
    <property type="entry name" value="PAS-assoc_C"/>
</dbReference>
<evidence type="ECO:0000313" key="10">
    <source>
        <dbReference type="Proteomes" id="UP000199259"/>
    </source>
</evidence>
<dbReference type="InterPro" id="IPR035965">
    <property type="entry name" value="PAS-like_dom_sf"/>
</dbReference>
<feature type="domain" description="Histidine kinase" evidence="6">
    <location>
        <begin position="458"/>
        <end position="674"/>
    </location>
</feature>
<dbReference type="SMART" id="SM00387">
    <property type="entry name" value="HATPase_c"/>
    <property type="match status" value="1"/>
</dbReference>
<dbReference type="InterPro" id="IPR003594">
    <property type="entry name" value="HATPase_dom"/>
</dbReference>
<feature type="domain" description="PAS" evidence="7">
    <location>
        <begin position="317"/>
        <end position="366"/>
    </location>
</feature>
<comment type="caution">
    <text evidence="9">The sequence shown here is derived from an EMBL/GenBank/DDBJ whole genome shotgun (WGS) entry which is preliminary data.</text>
</comment>
<dbReference type="Gene3D" id="3.30.450.20">
    <property type="entry name" value="PAS domain"/>
    <property type="match status" value="1"/>
</dbReference>
<dbReference type="SMART" id="SM00065">
    <property type="entry name" value="GAF"/>
    <property type="match status" value="1"/>
</dbReference>
<keyword evidence="3" id="KW-0597">Phosphoprotein</keyword>
<dbReference type="GO" id="GO:0000155">
    <property type="term" value="F:phosphorelay sensor kinase activity"/>
    <property type="evidence" value="ECO:0007669"/>
    <property type="project" value="InterPro"/>
</dbReference>
<dbReference type="SUPFAM" id="SSF55874">
    <property type="entry name" value="ATPase domain of HSP90 chaperone/DNA topoisomerase II/histidine kinase"/>
    <property type="match status" value="1"/>
</dbReference>
<proteinExistence type="predicted"/>
<dbReference type="InterPro" id="IPR000014">
    <property type="entry name" value="PAS"/>
</dbReference>
<feature type="domain" description="PAC" evidence="8">
    <location>
        <begin position="390"/>
        <end position="440"/>
    </location>
</feature>
<dbReference type="InterPro" id="IPR004358">
    <property type="entry name" value="Sig_transdc_His_kin-like_C"/>
</dbReference>